<accession>A0A6A6REI0</accession>
<reference evidence="2" key="1">
    <citation type="journal article" date="2020" name="Stud. Mycol.">
        <title>101 Dothideomycetes genomes: a test case for predicting lifestyles and emergence of pathogens.</title>
        <authorList>
            <person name="Haridas S."/>
            <person name="Albert R."/>
            <person name="Binder M."/>
            <person name="Bloem J."/>
            <person name="Labutti K."/>
            <person name="Salamov A."/>
            <person name="Andreopoulos B."/>
            <person name="Baker S."/>
            <person name="Barry K."/>
            <person name="Bills G."/>
            <person name="Bluhm B."/>
            <person name="Cannon C."/>
            <person name="Castanera R."/>
            <person name="Culley D."/>
            <person name="Daum C."/>
            <person name="Ezra D."/>
            <person name="Gonzalez J."/>
            <person name="Henrissat B."/>
            <person name="Kuo A."/>
            <person name="Liang C."/>
            <person name="Lipzen A."/>
            <person name="Lutzoni F."/>
            <person name="Magnuson J."/>
            <person name="Mondo S."/>
            <person name="Nolan M."/>
            <person name="Ohm R."/>
            <person name="Pangilinan J."/>
            <person name="Park H.-J."/>
            <person name="Ramirez L."/>
            <person name="Alfaro M."/>
            <person name="Sun H."/>
            <person name="Tritt A."/>
            <person name="Yoshinaga Y."/>
            <person name="Zwiers L.-H."/>
            <person name="Turgeon B."/>
            <person name="Goodwin S."/>
            <person name="Spatafora J."/>
            <person name="Crous P."/>
            <person name="Grigoriev I."/>
        </authorList>
    </citation>
    <scope>NUCLEOTIDE SEQUENCE</scope>
    <source>
        <strain evidence="2">CBS 269.34</strain>
    </source>
</reference>
<name>A0A6A6REI0_9PEZI</name>
<keyword evidence="3" id="KW-1185">Reference proteome</keyword>
<evidence type="ECO:0000313" key="2">
    <source>
        <dbReference type="EMBL" id="KAF2502150.1"/>
    </source>
</evidence>
<dbReference type="OrthoDB" id="3553147at2759"/>
<dbReference type="Proteomes" id="UP000799750">
    <property type="component" value="Unassembled WGS sequence"/>
</dbReference>
<feature type="domain" description="Heterokaryon incompatibility" evidence="1">
    <location>
        <begin position="52"/>
        <end position="182"/>
    </location>
</feature>
<dbReference type="AlphaFoldDB" id="A0A6A6REI0"/>
<dbReference type="InterPro" id="IPR052895">
    <property type="entry name" value="HetReg/Transcr_Mod"/>
</dbReference>
<gene>
    <name evidence="2" type="ORF">BU16DRAFT_532538</name>
</gene>
<evidence type="ECO:0000259" key="1">
    <source>
        <dbReference type="Pfam" id="PF06985"/>
    </source>
</evidence>
<organism evidence="2 3">
    <name type="scientific">Lophium mytilinum</name>
    <dbReference type="NCBI Taxonomy" id="390894"/>
    <lineage>
        <taxon>Eukaryota</taxon>
        <taxon>Fungi</taxon>
        <taxon>Dikarya</taxon>
        <taxon>Ascomycota</taxon>
        <taxon>Pezizomycotina</taxon>
        <taxon>Dothideomycetes</taxon>
        <taxon>Pleosporomycetidae</taxon>
        <taxon>Mytilinidiales</taxon>
        <taxon>Mytilinidiaceae</taxon>
        <taxon>Lophium</taxon>
    </lineage>
</organism>
<dbReference type="Pfam" id="PF06985">
    <property type="entry name" value="HET"/>
    <property type="match status" value="1"/>
</dbReference>
<evidence type="ECO:0000313" key="3">
    <source>
        <dbReference type="Proteomes" id="UP000799750"/>
    </source>
</evidence>
<protein>
    <submittedName>
        <fullName evidence="2">HET-domain-containing protein</fullName>
    </submittedName>
</protein>
<dbReference type="PANTHER" id="PTHR24148">
    <property type="entry name" value="ANKYRIN REPEAT DOMAIN-CONTAINING PROTEIN 39 HOMOLOG-RELATED"/>
    <property type="match status" value="1"/>
</dbReference>
<dbReference type="PANTHER" id="PTHR24148:SF64">
    <property type="entry name" value="HETEROKARYON INCOMPATIBILITY DOMAIN-CONTAINING PROTEIN"/>
    <property type="match status" value="1"/>
</dbReference>
<proteinExistence type="predicted"/>
<sequence length="532" mass="60027">MDPYEYLPLEPGHIRVLTLLPQRAGEEFSAVRCTMQHMSLDAIPSDVQLEIALSYVWGPPTQEKRDITVNERTMTITASLCEAMACQRGQIRDRPPTIWIDAICINQADSAERSSQVSMMEQIHSQADATVAWLGPPENDSDIALKAILRDDVKALGQLEIKLALSHLLLRKWFQRTWVIQEVVLAKTVYVASGLTRVPWDKFFAATKSASLSNVFRDKSRRSGRREKVLKISFVDDMRKDFWSDGLYKPSGSLSSLLAFTKRSEVTDPRDAIYGVLGLASKRRREAITVDYSLPFEEVYQDAMTYMLTQGNDWHSLTRFPLGGKRTRQTSSLPSWVPDFSDKTGFLLPVVPYSSFATSRSQQEAAFAGLSVDKSCLNIRGQSLGTLHTIVPYAPRDLSRAGPRTLDGLKVENIIIRNFETLCSLMPYRVYEHAKESLAFVREIDQKVKETVPFLDSKSVWNLLAMDQKFGDGTSYPEEFEVLMERSPVPSDSFSLIIDAEERILAYCLTLLHHVDAVMRGGRCFFVAENGI</sequence>
<dbReference type="EMBL" id="MU004181">
    <property type="protein sequence ID" value="KAF2502150.1"/>
    <property type="molecule type" value="Genomic_DNA"/>
</dbReference>
<dbReference type="InterPro" id="IPR010730">
    <property type="entry name" value="HET"/>
</dbReference>